<proteinExistence type="predicted"/>
<keyword evidence="3" id="KW-1185">Reference proteome</keyword>
<gene>
    <name evidence="2" type="ORF">HUE87_07365</name>
</gene>
<evidence type="ECO:0000313" key="3">
    <source>
        <dbReference type="Proteomes" id="UP000593836"/>
    </source>
</evidence>
<evidence type="ECO:0000313" key="2">
    <source>
        <dbReference type="EMBL" id="QOY53723.1"/>
    </source>
</evidence>
<dbReference type="Proteomes" id="UP000593836">
    <property type="component" value="Chromosome"/>
</dbReference>
<feature type="transmembrane region" description="Helical" evidence="1">
    <location>
        <begin position="21"/>
        <end position="38"/>
    </location>
</feature>
<evidence type="ECO:0000256" key="1">
    <source>
        <dbReference type="SAM" id="Phobius"/>
    </source>
</evidence>
<keyword evidence="1" id="KW-1133">Transmembrane helix</keyword>
<reference evidence="2 3" key="1">
    <citation type="submission" date="2020-05" db="EMBL/GenBank/DDBJ databases">
        <title>Sulfurimonas marisnigri, sp. nov., and Sulfurimonas baltica, sp. nov., manganese oxide reducing chemolithoautotrophs of the class Epsilonproteobacteria isolated from the pelagic redoxclines of the Black and Baltic Seas and emended description of the genus Sulfurimonas.</title>
        <authorList>
            <person name="Henkel J.V."/>
            <person name="Laudan C."/>
            <person name="Werner J."/>
            <person name="Neu T."/>
            <person name="Plewe S."/>
            <person name="Sproer C."/>
            <person name="Bunk B."/>
            <person name="Schulz-Vogt H.N."/>
        </authorList>
    </citation>
    <scope>NUCLEOTIDE SEQUENCE [LARGE SCALE GENOMIC DNA]</scope>
    <source>
        <strain evidence="2 3">SoZ1</strain>
    </source>
</reference>
<accession>A0A7S7LYD0</accession>
<sequence length="161" mass="17974">MYNKIDKWADRVYSETDFGRSIATSVSGIIGLVIYLIINDWVIAAFSSIITFPIVRIISTSLNEKINFSSMQKKHMKSVEDAYHRLSNGEKEVIQAFVTAGGTSLTYSHINSLGISAPAVETLIQREIIWSSMTADGMRETFALDTEVFDIAQKLVELENS</sequence>
<keyword evidence="1" id="KW-0812">Transmembrane</keyword>
<dbReference type="RefSeq" id="WP_194365558.1">
    <property type="nucleotide sequence ID" value="NZ_CP054493.1"/>
</dbReference>
<dbReference type="AlphaFoldDB" id="A0A7S7LYD0"/>
<dbReference type="EMBL" id="CP054493">
    <property type="protein sequence ID" value="QOY53723.1"/>
    <property type="molecule type" value="Genomic_DNA"/>
</dbReference>
<name>A0A7S7LYD0_9BACT</name>
<protein>
    <submittedName>
        <fullName evidence="2">Uncharacterized protein</fullName>
    </submittedName>
</protein>
<keyword evidence="1" id="KW-0472">Membrane</keyword>
<organism evidence="2 3">
    <name type="scientific">Candidatus Sulfurimonas marisnigri</name>
    <dbReference type="NCBI Taxonomy" id="2740405"/>
    <lineage>
        <taxon>Bacteria</taxon>
        <taxon>Pseudomonadati</taxon>
        <taxon>Campylobacterota</taxon>
        <taxon>Epsilonproteobacteria</taxon>
        <taxon>Campylobacterales</taxon>
        <taxon>Sulfurimonadaceae</taxon>
        <taxon>Sulfurimonas</taxon>
    </lineage>
</organism>
<dbReference type="KEGG" id="smas:HUE87_07365"/>